<evidence type="ECO:0000313" key="10">
    <source>
        <dbReference type="EMBL" id="RLQ93069.1"/>
    </source>
</evidence>
<accession>A0A3L7JSP2</accession>
<sequence>MKIIDISQKLHNEIPVWPGDTPFQFQLGWKMEDSGSVNVGQVRMSTHTGTHIDAPFHFEEDGKRVADLPLERFIGTALVVDVSGLGSIGRSDLEHLDLSGATKLLLKTGAWTDRRAFPPEIPHLREDIAPYLVSSGIDLIGVEVPSVDPLDSKELPAHHALQYHNIQILEGIVLDHVNIGTYQLIALPLSLVEGDGCPVRAVLIEK</sequence>
<comment type="pathway">
    <text evidence="8 9">Amino-acid degradation; L-tryptophan degradation via kynurenine pathway; L-kynurenine from L-tryptophan: step 2/2.</text>
</comment>
<evidence type="ECO:0000256" key="1">
    <source>
        <dbReference type="ARBA" id="ARBA00002204"/>
    </source>
</evidence>
<comment type="subunit">
    <text evidence="2 9">Homodimer.</text>
</comment>
<name>A0A3L7JSP2_9BACI</name>
<dbReference type="InterPro" id="IPR017484">
    <property type="entry name" value="Kynurenine_formamidase_bac"/>
</dbReference>
<evidence type="ECO:0000256" key="5">
    <source>
        <dbReference type="ARBA" id="ARBA00022833"/>
    </source>
</evidence>
<dbReference type="Gene3D" id="3.50.30.50">
    <property type="entry name" value="Putative cyclase"/>
    <property type="match status" value="1"/>
</dbReference>
<feature type="binding site" evidence="9">
    <location>
        <position position="158"/>
    </location>
    <ligand>
        <name>Zn(2+)</name>
        <dbReference type="ChEBI" id="CHEBI:29105"/>
        <label>2</label>
    </ligand>
</feature>
<comment type="catalytic activity">
    <reaction evidence="7 9">
        <text>N-formyl-L-kynurenine + H2O = L-kynurenine + formate + H(+)</text>
        <dbReference type="Rhea" id="RHEA:13009"/>
        <dbReference type="ChEBI" id="CHEBI:15377"/>
        <dbReference type="ChEBI" id="CHEBI:15378"/>
        <dbReference type="ChEBI" id="CHEBI:15740"/>
        <dbReference type="ChEBI" id="CHEBI:57959"/>
        <dbReference type="ChEBI" id="CHEBI:58629"/>
        <dbReference type="EC" id="3.5.1.9"/>
    </reaction>
</comment>
<comment type="function">
    <text evidence="1 9">Catalyzes the hydrolysis of N-formyl-L-kynurenine to L-kynurenine, the second step in the kynurenine pathway of tryptophan degradation.</text>
</comment>
<dbReference type="PANTHER" id="PTHR31118">
    <property type="entry name" value="CYCLASE-LIKE PROTEIN 2"/>
    <property type="match status" value="1"/>
</dbReference>
<dbReference type="SUPFAM" id="SSF102198">
    <property type="entry name" value="Putative cyclase"/>
    <property type="match status" value="1"/>
</dbReference>
<feature type="binding site" evidence="9">
    <location>
        <position position="53"/>
    </location>
    <ligand>
        <name>Zn(2+)</name>
        <dbReference type="ChEBI" id="CHEBI:29105"/>
        <label>1</label>
    </ligand>
</feature>
<evidence type="ECO:0000256" key="3">
    <source>
        <dbReference type="ARBA" id="ARBA00022723"/>
    </source>
</evidence>
<dbReference type="HAMAP" id="MF_01969">
    <property type="entry name" value="KynB"/>
    <property type="match status" value="1"/>
</dbReference>
<organism evidence="10 11">
    <name type="scientific">Falsibacillus albus</name>
    <dbReference type="NCBI Taxonomy" id="2478915"/>
    <lineage>
        <taxon>Bacteria</taxon>
        <taxon>Bacillati</taxon>
        <taxon>Bacillota</taxon>
        <taxon>Bacilli</taxon>
        <taxon>Bacillales</taxon>
        <taxon>Bacillaceae</taxon>
        <taxon>Falsibacillus</taxon>
    </lineage>
</organism>
<comment type="similarity">
    <text evidence="9">Belongs to the Cyclase 1 superfamily. KynB family.</text>
</comment>
<keyword evidence="6 9" id="KW-0823">Tryptophan catabolism</keyword>
<feature type="binding site" evidence="9">
    <location>
        <position position="53"/>
    </location>
    <ligand>
        <name>Zn(2+)</name>
        <dbReference type="ChEBI" id="CHEBI:29105"/>
        <label>2</label>
    </ligand>
</feature>
<feature type="binding site" evidence="9">
    <location>
        <position position="47"/>
    </location>
    <ligand>
        <name>Zn(2+)</name>
        <dbReference type="ChEBI" id="CHEBI:29105"/>
        <label>1</label>
    </ligand>
</feature>
<dbReference type="Pfam" id="PF04199">
    <property type="entry name" value="Cyclase"/>
    <property type="match status" value="1"/>
</dbReference>
<comment type="caution">
    <text evidence="10">The sequence shown here is derived from an EMBL/GenBank/DDBJ whole genome shotgun (WGS) entry which is preliminary data.</text>
</comment>
<keyword evidence="11" id="KW-1185">Reference proteome</keyword>
<dbReference type="InterPro" id="IPR037175">
    <property type="entry name" value="KFase_sf"/>
</dbReference>
<feature type="binding site" evidence="9">
    <location>
        <position position="170"/>
    </location>
    <ligand>
        <name>Zn(2+)</name>
        <dbReference type="ChEBI" id="CHEBI:29105"/>
        <label>2</label>
    </ligand>
</feature>
<protein>
    <recommendedName>
        <fullName evidence="9">Kynurenine formamidase</fullName>
        <shortName evidence="9">KFA</shortName>
        <shortName evidence="9">KFase</shortName>
        <ecNumber evidence="9">3.5.1.9</ecNumber>
    </recommendedName>
    <alternativeName>
        <fullName evidence="9">Arylformamidase</fullName>
    </alternativeName>
    <alternativeName>
        <fullName evidence="9">N-formylkynurenine formamidase</fullName>
        <shortName evidence="9">FKF</shortName>
    </alternativeName>
</protein>
<feature type="active site" description="Proton donor/acceptor" evidence="9">
    <location>
        <position position="57"/>
    </location>
</feature>
<dbReference type="GO" id="GO:0004061">
    <property type="term" value="F:arylformamidase activity"/>
    <property type="evidence" value="ECO:0007669"/>
    <property type="project" value="UniProtKB-UniRule"/>
</dbReference>
<evidence type="ECO:0000256" key="9">
    <source>
        <dbReference type="HAMAP-Rule" id="MF_01969"/>
    </source>
</evidence>
<evidence type="ECO:0000256" key="8">
    <source>
        <dbReference type="ARBA" id="ARBA00060547"/>
    </source>
</evidence>
<evidence type="ECO:0000256" key="6">
    <source>
        <dbReference type="ARBA" id="ARBA00023079"/>
    </source>
</evidence>
<dbReference type="GO" id="GO:0008270">
    <property type="term" value="F:zinc ion binding"/>
    <property type="evidence" value="ECO:0007669"/>
    <property type="project" value="UniProtKB-UniRule"/>
</dbReference>
<dbReference type="InterPro" id="IPR007325">
    <property type="entry name" value="KFase/CYL"/>
</dbReference>
<feature type="binding site" evidence="9">
    <location>
        <position position="170"/>
    </location>
    <ligand>
        <name>Zn(2+)</name>
        <dbReference type="ChEBI" id="CHEBI:29105"/>
        <label>1</label>
    </ligand>
</feature>
<feature type="binding site" evidence="9">
    <location>
        <position position="17"/>
    </location>
    <ligand>
        <name>substrate</name>
    </ligand>
</feature>
<keyword evidence="3 9" id="KW-0479">Metal-binding</keyword>
<dbReference type="NCBIfam" id="TIGR03035">
    <property type="entry name" value="trp_arylform"/>
    <property type="match status" value="1"/>
</dbReference>
<dbReference type="PANTHER" id="PTHR31118:SF32">
    <property type="entry name" value="KYNURENINE FORMAMIDASE"/>
    <property type="match status" value="1"/>
</dbReference>
<gene>
    <name evidence="9 10" type="primary">kynB</name>
    <name evidence="10" type="ORF">D9X91_18725</name>
</gene>
<dbReference type="EMBL" id="RCVZ01000017">
    <property type="protein sequence ID" value="RLQ93069.1"/>
    <property type="molecule type" value="Genomic_DNA"/>
</dbReference>
<dbReference type="GO" id="GO:0004328">
    <property type="term" value="F:formamidase activity"/>
    <property type="evidence" value="ECO:0007669"/>
    <property type="project" value="InterPro"/>
</dbReference>
<keyword evidence="5 9" id="KW-0862">Zinc</keyword>
<dbReference type="RefSeq" id="WP_121682176.1">
    <property type="nucleotide sequence ID" value="NZ_RCVZ01000017.1"/>
</dbReference>
<evidence type="ECO:0000256" key="7">
    <source>
        <dbReference type="ARBA" id="ARBA00048496"/>
    </source>
</evidence>
<proteinExistence type="inferred from homology"/>
<dbReference type="GO" id="GO:0019441">
    <property type="term" value="P:L-tryptophan catabolic process to kynurenine"/>
    <property type="evidence" value="ECO:0007669"/>
    <property type="project" value="UniProtKB-UniRule"/>
</dbReference>
<comment type="cofactor">
    <cofactor evidence="9">
        <name>Zn(2+)</name>
        <dbReference type="ChEBI" id="CHEBI:29105"/>
    </cofactor>
    <text evidence="9">Binds 2 zinc ions per subunit.</text>
</comment>
<dbReference type="Proteomes" id="UP000276770">
    <property type="component" value="Unassembled WGS sequence"/>
</dbReference>
<reference evidence="10 11" key="1">
    <citation type="submission" date="2018-10" db="EMBL/GenBank/DDBJ databases">
        <title>Falsibacillus sp. genome draft.</title>
        <authorList>
            <person name="Shi S."/>
        </authorList>
    </citation>
    <scope>NUCLEOTIDE SEQUENCE [LARGE SCALE GENOMIC DNA]</scope>
    <source>
        <strain evidence="10 11">GY 10110</strain>
    </source>
</reference>
<feature type="binding site" evidence="9">
    <location>
        <position position="51"/>
    </location>
    <ligand>
        <name>Zn(2+)</name>
        <dbReference type="ChEBI" id="CHEBI:29105"/>
        <label>1</label>
    </ligand>
</feature>
<dbReference type="OrthoDB" id="9796085at2"/>
<dbReference type="EC" id="3.5.1.9" evidence="9"/>
<dbReference type="FunFam" id="3.50.30.50:FF:000001">
    <property type="entry name" value="Kynurenine formamidase"/>
    <property type="match status" value="1"/>
</dbReference>
<dbReference type="UniPathway" id="UPA00333">
    <property type="reaction ID" value="UER00454"/>
</dbReference>
<evidence type="ECO:0000313" key="11">
    <source>
        <dbReference type="Proteomes" id="UP000276770"/>
    </source>
</evidence>
<keyword evidence="4 9" id="KW-0378">Hydrolase</keyword>
<dbReference type="AlphaFoldDB" id="A0A3L7JSP2"/>
<evidence type="ECO:0000256" key="4">
    <source>
        <dbReference type="ARBA" id="ARBA00022801"/>
    </source>
</evidence>
<evidence type="ECO:0000256" key="2">
    <source>
        <dbReference type="ARBA" id="ARBA00011738"/>
    </source>
</evidence>